<sequence length="511" mass="59650">MGLPESISLGCKLPWLFMGDFNSILNMEDRIRGSPVTMPEIRDFQQCVTTCGLIELPSKGSRYTWSDKQGDWFNTMPDFVAMFKPEGISDHFPVKIEQIKNGKNPKKPFKYCNVWSSHLEFQTRVSQVWQTPIEGCMMFQVVKKLKMVKQSLKEFNKKFFKDIEAEAAKDREEILLAQLALQDNHLDQKLQEQERESYLKFRRSSYLAEVYLQQWSKDKEGRLQAEPEIIANIFIEFYQDILGRKGEQRTKAFNSFLKNGNLLSVDQQLRLVKEFTGKEVKKAMFSIDINKSPCLGGYGSDFFRKVWNIVWEEIVMTCINSTKFSVKVNGEGHGYFDRRRGLRQGDPISPLLSVLIMEYLSRTLKRMSDLPDFKFHPMCKRLKLTHMIFADDLMIFRLTSEVHEEIITMTGFVPETFPIRYLGLPLSSKKWSKMECQQLLDKITEKITNAYSRHLSYAERLQIINVILFSIYNFCGAVFILLQSVLKAVDKRYMDYLWGTSEEHKKIALVV</sequence>
<evidence type="ECO:0000313" key="1">
    <source>
        <dbReference type="Proteomes" id="UP000790787"/>
    </source>
</evidence>
<dbReference type="RefSeq" id="XP_075085130.1">
    <property type="nucleotide sequence ID" value="XM_075229029.1"/>
</dbReference>
<reference evidence="1" key="1">
    <citation type="journal article" date="2014" name="Nat. Commun.">
        <title>The tobacco genome sequence and its comparison with those of tomato and potato.</title>
        <authorList>
            <person name="Sierro N."/>
            <person name="Battey J.N."/>
            <person name="Ouadi S."/>
            <person name="Bakaher N."/>
            <person name="Bovet L."/>
            <person name="Willig A."/>
            <person name="Goepfert S."/>
            <person name="Peitsch M.C."/>
            <person name="Ivanov N.V."/>
        </authorList>
    </citation>
    <scope>NUCLEOTIDE SEQUENCE [LARGE SCALE GENOMIC DNA]</scope>
</reference>
<gene>
    <name evidence="2" type="primary">LOC142168351</name>
</gene>
<reference evidence="2" key="2">
    <citation type="submission" date="2025-08" db="UniProtKB">
        <authorList>
            <consortium name="RefSeq"/>
        </authorList>
    </citation>
    <scope>IDENTIFICATION</scope>
    <source>
        <tissue evidence="2">Leaf</tissue>
    </source>
</reference>
<protein>
    <submittedName>
        <fullName evidence="2">Uncharacterized protein LOC142168351</fullName>
    </submittedName>
</protein>
<keyword evidence="1" id="KW-1185">Reference proteome</keyword>
<accession>A0AC58SJI1</accession>
<organism evidence="1 2">
    <name type="scientific">Nicotiana tabacum</name>
    <name type="common">Common tobacco</name>
    <dbReference type="NCBI Taxonomy" id="4097"/>
    <lineage>
        <taxon>Eukaryota</taxon>
        <taxon>Viridiplantae</taxon>
        <taxon>Streptophyta</taxon>
        <taxon>Embryophyta</taxon>
        <taxon>Tracheophyta</taxon>
        <taxon>Spermatophyta</taxon>
        <taxon>Magnoliopsida</taxon>
        <taxon>eudicotyledons</taxon>
        <taxon>Gunneridae</taxon>
        <taxon>Pentapetalae</taxon>
        <taxon>asterids</taxon>
        <taxon>lamiids</taxon>
        <taxon>Solanales</taxon>
        <taxon>Solanaceae</taxon>
        <taxon>Nicotianoideae</taxon>
        <taxon>Nicotianeae</taxon>
        <taxon>Nicotiana</taxon>
    </lineage>
</organism>
<dbReference type="Proteomes" id="UP000790787">
    <property type="component" value="Chromosome 13"/>
</dbReference>
<evidence type="ECO:0000313" key="2">
    <source>
        <dbReference type="RefSeq" id="XP_075085130.1"/>
    </source>
</evidence>
<name>A0AC58SJI1_TOBAC</name>
<proteinExistence type="predicted"/>